<keyword evidence="1" id="KW-0732">Signal</keyword>
<evidence type="ECO:0000313" key="3">
    <source>
        <dbReference type="Proteomes" id="UP000236728"/>
    </source>
</evidence>
<feature type="signal peptide" evidence="1">
    <location>
        <begin position="1"/>
        <end position="19"/>
    </location>
</feature>
<evidence type="ECO:0000313" key="2">
    <source>
        <dbReference type="EMBL" id="SEG35512.1"/>
    </source>
</evidence>
<accession>A0A1H5ZGZ0</accession>
<gene>
    <name evidence="2" type="ORF">SAMN05421819_2646</name>
</gene>
<dbReference type="Pfam" id="PF07920">
    <property type="entry name" value="DUF1684"/>
    <property type="match status" value="1"/>
</dbReference>
<keyword evidence="3" id="KW-1185">Reference proteome</keyword>
<sequence length="302" mass="32309">MRVAALAAVLAVAGSSASAAGPDDKASYNASQEQWRANRAKSLQAPEGWLSLVGLEWLKAGSNAVGSAPESTAHLPAGAPAHLAVIEQTEKVPGASLKIDAPKGGFPAGFTIDGKPAVAGPLSLDSKLQFGSFVVTIIPRGELLGLRIKDANAPERVNFRGLNWYAPNVAYRVQAKWIPYQRAHEVAIATVIGTTLHEKVPGAAEFQLNGKTLRLEPVVEGKKLFFILRDLTSRTTTYGASRFLYTDFPTQGLDKAGAVTLDFNQLQNPPCAYTNFATCPLPPQQNKLQVAIPVGEKRFHDE</sequence>
<dbReference type="InterPro" id="IPR012467">
    <property type="entry name" value="DUF1684"/>
</dbReference>
<evidence type="ECO:0000256" key="1">
    <source>
        <dbReference type="SAM" id="SignalP"/>
    </source>
</evidence>
<evidence type="ECO:0008006" key="4">
    <source>
        <dbReference type="Google" id="ProtNLM"/>
    </source>
</evidence>
<reference evidence="2 3" key="1">
    <citation type="submission" date="2016-10" db="EMBL/GenBank/DDBJ databases">
        <authorList>
            <person name="de Groot N.N."/>
        </authorList>
    </citation>
    <scope>NUCLEOTIDE SEQUENCE [LARGE SCALE GENOMIC DNA]</scope>
    <source>
        <strain evidence="2 3">DSM 22489</strain>
    </source>
</reference>
<dbReference type="AlphaFoldDB" id="A0A1H5ZGZ0"/>
<dbReference type="Proteomes" id="UP000236728">
    <property type="component" value="Unassembled WGS sequence"/>
</dbReference>
<dbReference type="PANTHER" id="PTHR41913:SF1">
    <property type="entry name" value="DUF1684 DOMAIN-CONTAINING PROTEIN"/>
    <property type="match status" value="1"/>
</dbReference>
<name>A0A1H5ZGZ0_9BACT</name>
<proteinExistence type="predicted"/>
<dbReference type="PANTHER" id="PTHR41913">
    <property type="entry name" value="DUF1684 DOMAIN-CONTAINING PROTEIN"/>
    <property type="match status" value="1"/>
</dbReference>
<protein>
    <recommendedName>
        <fullName evidence="4">DUF1684 domain-containing protein</fullName>
    </recommendedName>
</protein>
<dbReference type="EMBL" id="FNVA01000004">
    <property type="protein sequence ID" value="SEG35512.1"/>
    <property type="molecule type" value="Genomic_DNA"/>
</dbReference>
<feature type="chain" id="PRO_5009291526" description="DUF1684 domain-containing protein" evidence="1">
    <location>
        <begin position="20"/>
        <end position="302"/>
    </location>
</feature>
<organism evidence="2 3">
    <name type="scientific">Bryocella elongata</name>
    <dbReference type="NCBI Taxonomy" id="863522"/>
    <lineage>
        <taxon>Bacteria</taxon>
        <taxon>Pseudomonadati</taxon>
        <taxon>Acidobacteriota</taxon>
        <taxon>Terriglobia</taxon>
        <taxon>Terriglobales</taxon>
        <taxon>Acidobacteriaceae</taxon>
        <taxon>Bryocella</taxon>
    </lineage>
</organism>